<dbReference type="EMBL" id="JANDBD010000007">
    <property type="protein sequence ID" value="MCP9273999.1"/>
    <property type="molecule type" value="Genomic_DNA"/>
</dbReference>
<gene>
    <name evidence="2" type="ORF">NM203_17560</name>
</gene>
<feature type="domain" description="RES" evidence="1">
    <location>
        <begin position="48"/>
        <end position="188"/>
    </location>
</feature>
<keyword evidence="3" id="KW-1185">Reference proteome</keyword>
<evidence type="ECO:0000313" key="3">
    <source>
        <dbReference type="Proteomes" id="UP001651690"/>
    </source>
</evidence>
<protein>
    <submittedName>
        <fullName evidence="2">RES family NAD+ phosphorylase</fullName>
    </submittedName>
</protein>
<dbReference type="Proteomes" id="UP001651690">
    <property type="component" value="Unassembled WGS sequence"/>
</dbReference>
<proteinExistence type="predicted"/>
<dbReference type="RefSeq" id="WP_255061337.1">
    <property type="nucleotide sequence ID" value="NZ_JANDBD010000007.1"/>
</dbReference>
<organism evidence="2 3">
    <name type="scientific">Mycolicibacterium arenosum</name>
    <dbReference type="NCBI Taxonomy" id="2952157"/>
    <lineage>
        <taxon>Bacteria</taxon>
        <taxon>Bacillati</taxon>
        <taxon>Actinomycetota</taxon>
        <taxon>Actinomycetes</taxon>
        <taxon>Mycobacteriales</taxon>
        <taxon>Mycobacteriaceae</taxon>
        <taxon>Mycolicibacterium</taxon>
    </lineage>
</organism>
<comment type="caution">
    <text evidence="2">The sequence shown here is derived from an EMBL/GenBank/DDBJ whole genome shotgun (WGS) entry which is preliminary data.</text>
</comment>
<sequence>MVRALDPPDRPLPRAAKYVWQWKPRSEGSRWWWCRVYHRSPNTPNGNTFRRFGPLARFDHHHEATPPAVDPTGRRVLYVGADLATSACEVFGEAGIAAICPQYRVSIVEPTRPLTMFNLARPGAAMQIGALPALSTGAERRALTQQWARAVYEDQPAGPTVRGVRYRSAYNDGYALALWDCDDDVRIVRAGGLQDLELADPRVFTRLQVAMTDRGINVTTVSEDECAGCRRNALTS</sequence>
<evidence type="ECO:0000313" key="2">
    <source>
        <dbReference type="EMBL" id="MCP9273999.1"/>
    </source>
</evidence>
<evidence type="ECO:0000259" key="1">
    <source>
        <dbReference type="Pfam" id="PF08808"/>
    </source>
</evidence>
<dbReference type="Pfam" id="PF08808">
    <property type="entry name" value="RES"/>
    <property type="match status" value="1"/>
</dbReference>
<name>A0ABT1M4A7_9MYCO</name>
<reference evidence="2 3" key="1">
    <citation type="submission" date="2022-06" db="EMBL/GenBank/DDBJ databases">
        <title>Mycolicibacterium sp. CAU 1645 isolated from seawater.</title>
        <authorList>
            <person name="Kim W."/>
        </authorList>
    </citation>
    <scope>NUCLEOTIDE SEQUENCE [LARGE SCALE GENOMIC DNA]</scope>
    <source>
        <strain evidence="2 3">CAU 1645</strain>
    </source>
</reference>
<accession>A0ABT1M4A7</accession>
<dbReference type="InterPro" id="IPR014914">
    <property type="entry name" value="RES_dom"/>
</dbReference>